<dbReference type="AlphaFoldDB" id="A0A9N9VQ62"/>
<keyword evidence="2" id="KW-1185">Reference proteome</keyword>
<accession>A0A9N9VQ62</accession>
<reference evidence="1" key="1">
    <citation type="submission" date="2021-10" db="EMBL/GenBank/DDBJ databases">
        <authorList>
            <person name="Piombo E."/>
        </authorList>
    </citation>
    <scope>NUCLEOTIDE SEQUENCE</scope>
</reference>
<name>A0A9N9VQ62_9HYPO</name>
<proteinExistence type="predicted"/>
<dbReference type="EMBL" id="CABFNQ020000740">
    <property type="protein sequence ID" value="CAH0029980.1"/>
    <property type="molecule type" value="Genomic_DNA"/>
</dbReference>
<comment type="caution">
    <text evidence="1">The sequence shown here is derived from an EMBL/GenBank/DDBJ whole genome shotgun (WGS) entry which is preliminary data.</text>
</comment>
<evidence type="ECO:0000313" key="2">
    <source>
        <dbReference type="Proteomes" id="UP000696573"/>
    </source>
</evidence>
<organism evidence="1 2">
    <name type="scientific">Clonostachys rhizophaga</name>
    <dbReference type="NCBI Taxonomy" id="160324"/>
    <lineage>
        <taxon>Eukaryota</taxon>
        <taxon>Fungi</taxon>
        <taxon>Dikarya</taxon>
        <taxon>Ascomycota</taxon>
        <taxon>Pezizomycotina</taxon>
        <taxon>Sordariomycetes</taxon>
        <taxon>Hypocreomycetidae</taxon>
        <taxon>Hypocreales</taxon>
        <taxon>Bionectriaceae</taxon>
        <taxon>Clonostachys</taxon>
    </lineage>
</organism>
<evidence type="ECO:0008006" key="3">
    <source>
        <dbReference type="Google" id="ProtNLM"/>
    </source>
</evidence>
<sequence length="152" mass="17091">MDCDHLQDFVVPESIRFKDWADHSSTLLLFPVEILLGVFPHLDRTDAVCLALSCRRLLQVSSLAHLKVPSASHHRANKIPGCGEAMKLLNRVEAPGTDWRLCMDCLRWRFKDSSDEDEFPINEGCAQAWRVFGSDCPDCAATMEDTPMSNAE</sequence>
<dbReference type="OrthoDB" id="4430588at2759"/>
<dbReference type="InterPro" id="IPR036047">
    <property type="entry name" value="F-box-like_dom_sf"/>
</dbReference>
<protein>
    <recommendedName>
        <fullName evidence="3">F-box domain-containing protein</fullName>
    </recommendedName>
</protein>
<gene>
    <name evidence="1" type="ORF">CRHIZ90672A_00003262</name>
</gene>
<dbReference type="SUPFAM" id="SSF81383">
    <property type="entry name" value="F-box domain"/>
    <property type="match status" value="1"/>
</dbReference>
<dbReference type="CDD" id="cd09917">
    <property type="entry name" value="F-box_SF"/>
    <property type="match status" value="1"/>
</dbReference>
<dbReference type="Proteomes" id="UP000696573">
    <property type="component" value="Unassembled WGS sequence"/>
</dbReference>
<evidence type="ECO:0000313" key="1">
    <source>
        <dbReference type="EMBL" id="CAH0029980.1"/>
    </source>
</evidence>